<accession>A0A161Q1F6</accession>
<dbReference type="InterPro" id="IPR039420">
    <property type="entry name" value="WalR-like"/>
</dbReference>
<keyword evidence="3" id="KW-0805">Transcription regulation</keyword>
<feature type="domain" description="HTH luxR-type" evidence="7">
    <location>
        <begin position="157"/>
        <end position="222"/>
    </location>
</feature>
<evidence type="ECO:0000256" key="2">
    <source>
        <dbReference type="ARBA" id="ARBA00022553"/>
    </source>
</evidence>
<dbReference type="CDD" id="cd06170">
    <property type="entry name" value="LuxR_C_like"/>
    <property type="match status" value="1"/>
</dbReference>
<keyword evidence="10" id="KW-1185">Reference proteome</keyword>
<dbReference type="PROSITE" id="PS50110">
    <property type="entry name" value="RESPONSE_REGULATORY"/>
    <property type="match status" value="1"/>
</dbReference>
<dbReference type="Pfam" id="PF00196">
    <property type="entry name" value="GerE"/>
    <property type="match status" value="1"/>
</dbReference>
<dbReference type="CDD" id="cd17535">
    <property type="entry name" value="REC_NarL-like"/>
    <property type="match status" value="1"/>
</dbReference>
<dbReference type="GO" id="GO:0006355">
    <property type="term" value="P:regulation of DNA-templated transcription"/>
    <property type="evidence" value="ECO:0007669"/>
    <property type="project" value="InterPro"/>
</dbReference>
<sequence>MNKLKILIVDDQTLMREGLKTIIDLEDDMTVVATANNGSEAIKMARQSQPDLILMDIQMPSMNGIESLIEIKKESEQVRVLILTTFADDDYIISSFLHGADGFLMKDMNYDQLIQSIRNAASGQLMIPHTIAQKLVKKLVSTNAKDSDQHQVFHQYLKQEGIQFSNREMEVADLLAQGFSNKKIAESLFISEGTVKNYISEIYSKIGVNGRAKAVVYLNNFKK</sequence>
<dbReference type="GO" id="GO:0000160">
    <property type="term" value="P:phosphorelay signal transduction system"/>
    <property type="evidence" value="ECO:0007669"/>
    <property type="project" value="InterPro"/>
</dbReference>
<dbReference type="InterPro" id="IPR000792">
    <property type="entry name" value="Tscrpt_reg_LuxR_C"/>
</dbReference>
<dbReference type="SMART" id="SM00448">
    <property type="entry name" value="REC"/>
    <property type="match status" value="1"/>
</dbReference>
<dbReference type="OrthoDB" id="9780153at2"/>
<comment type="caution">
    <text evidence="9">The sequence shown here is derived from an EMBL/GenBank/DDBJ whole genome shotgun (WGS) entry which is preliminary data.</text>
</comment>
<evidence type="ECO:0000259" key="7">
    <source>
        <dbReference type="PROSITE" id="PS50043"/>
    </source>
</evidence>
<dbReference type="Gene3D" id="3.40.50.2300">
    <property type="match status" value="1"/>
</dbReference>
<evidence type="ECO:0000256" key="3">
    <source>
        <dbReference type="ARBA" id="ARBA00023015"/>
    </source>
</evidence>
<evidence type="ECO:0000256" key="5">
    <source>
        <dbReference type="ARBA" id="ARBA00023163"/>
    </source>
</evidence>
<reference evidence="9" key="1">
    <citation type="submission" date="2016-02" db="EMBL/GenBank/DDBJ databases">
        <title>Genome sequence of Bacillus trypoxylicola KCTC 13244(T).</title>
        <authorList>
            <person name="Jeong H."/>
            <person name="Park S.-H."/>
            <person name="Choi S.-K."/>
        </authorList>
    </citation>
    <scope>NUCLEOTIDE SEQUENCE [LARGE SCALE GENOMIC DNA]</scope>
    <source>
        <strain evidence="9">KCTC 13244</strain>
    </source>
</reference>
<dbReference type="InterPro" id="IPR011006">
    <property type="entry name" value="CheY-like_superfamily"/>
</dbReference>
<evidence type="ECO:0000259" key="8">
    <source>
        <dbReference type="PROSITE" id="PS50110"/>
    </source>
</evidence>
<evidence type="ECO:0000256" key="6">
    <source>
        <dbReference type="PROSITE-ProRule" id="PRU00169"/>
    </source>
</evidence>
<dbReference type="PANTHER" id="PTHR43214:SF43">
    <property type="entry name" value="TWO-COMPONENT RESPONSE REGULATOR"/>
    <property type="match status" value="1"/>
</dbReference>
<dbReference type="GO" id="GO:0005737">
    <property type="term" value="C:cytoplasm"/>
    <property type="evidence" value="ECO:0007669"/>
    <property type="project" value="UniProtKB-SubCell"/>
</dbReference>
<name>A0A161Q1F6_9BACI</name>
<feature type="domain" description="Response regulatory" evidence="8">
    <location>
        <begin position="5"/>
        <end position="121"/>
    </location>
</feature>
<keyword evidence="5" id="KW-0804">Transcription</keyword>
<dbReference type="InterPro" id="IPR016032">
    <property type="entry name" value="Sig_transdc_resp-reg_C-effctor"/>
</dbReference>
<proteinExistence type="predicted"/>
<evidence type="ECO:0000313" key="9">
    <source>
        <dbReference type="EMBL" id="KYG29323.1"/>
    </source>
</evidence>
<dbReference type="EMBL" id="LTAO01000023">
    <property type="protein sequence ID" value="KYG29323.1"/>
    <property type="molecule type" value="Genomic_DNA"/>
</dbReference>
<dbReference type="PROSITE" id="PS50043">
    <property type="entry name" value="HTH_LUXR_2"/>
    <property type="match status" value="1"/>
</dbReference>
<dbReference type="Pfam" id="PF00072">
    <property type="entry name" value="Response_reg"/>
    <property type="match status" value="1"/>
</dbReference>
<dbReference type="SUPFAM" id="SSF46894">
    <property type="entry name" value="C-terminal effector domain of the bipartite response regulators"/>
    <property type="match status" value="1"/>
</dbReference>
<dbReference type="InterPro" id="IPR058245">
    <property type="entry name" value="NreC/VraR/RcsB-like_REC"/>
</dbReference>
<dbReference type="GO" id="GO:0003677">
    <property type="term" value="F:DNA binding"/>
    <property type="evidence" value="ECO:0007669"/>
    <property type="project" value="UniProtKB-KW"/>
</dbReference>
<dbReference type="AlphaFoldDB" id="A0A161Q1F6"/>
<keyword evidence="2 6" id="KW-0597">Phosphoprotein</keyword>
<dbReference type="InterPro" id="IPR001789">
    <property type="entry name" value="Sig_transdc_resp-reg_receiver"/>
</dbReference>
<evidence type="ECO:0000313" key="10">
    <source>
        <dbReference type="Proteomes" id="UP000075806"/>
    </source>
</evidence>
<evidence type="ECO:0000256" key="1">
    <source>
        <dbReference type="ARBA" id="ARBA00004496"/>
    </source>
</evidence>
<organism evidence="9 10">
    <name type="scientific">Alkalihalobacillus trypoxylicola</name>
    <dbReference type="NCBI Taxonomy" id="519424"/>
    <lineage>
        <taxon>Bacteria</taxon>
        <taxon>Bacillati</taxon>
        <taxon>Bacillota</taxon>
        <taxon>Bacilli</taxon>
        <taxon>Bacillales</taxon>
        <taxon>Bacillaceae</taxon>
        <taxon>Alkalihalobacillus</taxon>
    </lineage>
</organism>
<gene>
    <name evidence="9" type="ORF">AZF04_07300</name>
</gene>
<dbReference type="PANTHER" id="PTHR43214">
    <property type="entry name" value="TWO-COMPONENT RESPONSE REGULATOR"/>
    <property type="match status" value="1"/>
</dbReference>
<dbReference type="SUPFAM" id="SSF52172">
    <property type="entry name" value="CheY-like"/>
    <property type="match status" value="1"/>
</dbReference>
<dbReference type="Proteomes" id="UP000075806">
    <property type="component" value="Unassembled WGS sequence"/>
</dbReference>
<dbReference type="STRING" id="519424.AZF04_07300"/>
<evidence type="ECO:0000256" key="4">
    <source>
        <dbReference type="ARBA" id="ARBA00023125"/>
    </source>
</evidence>
<feature type="modified residue" description="4-aspartylphosphate" evidence="6">
    <location>
        <position position="56"/>
    </location>
</feature>
<protein>
    <submittedName>
        <fullName evidence="9">LuxR family transcriptional regulator</fullName>
    </submittedName>
</protein>
<dbReference type="PRINTS" id="PR00038">
    <property type="entry name" value="HTHLUXR"/>
</dbReference>
<dbReference type="RefSeq" id="WP_061949132.1">
    <property type="nucleotide sequence ID" value="NZ_LTAO01000023.1"/>
</dbReference>
<keyword evidence="4" id="KW-0238">DNA-binding</keyword>
<comment type="subcellular location">
    <subcellularLocation>
        <location evidence="1">Cytoplasm</location>
    </subcellularLocation>
</comment>
<dbReference type="SMART" id="SM00421">
    <property type="entry name" value="HTH_LUXR"/>
    <property type="match status" value="1"/>
</dbReference>